<evidence type="ECO:0000256" key="2">
    <source>
        <dbReference type="ARBA" id="ARBA00023043"/>
    </source>
</evidence>
<dbReference type="Pfam" id="PF12796">
    <property type="entry name" value="Ank_2"/>
    <property type="match status" value="1"/>
</dbReference>
<name>A0AAU6Q577_9DEIO</name>
<evidence type="ECO:0000256" key="3">
    <source>
        <dbReference type="PROSITE-ProRule" id="PRU00023"/>
    </source>
</evidence>
<dbReference type="PROSITE" id="PS50088">
    <property type="entry name" value="ANK_REPEAT"/>
    <property type="match status" value="3"/>
</dbReference>
<reference evidence="4" key="1">
    <citation type="submission" date="2024-03" db="EMBL/GenBank/DDBJ databases">
        <title>Deinococcus weizhi sp. nov., isolated from human skin.</title>
        <authorList>
            <person name="Wei Z."/>
            <person name="Tian F."/>
            <person name="Yang C."/>
            <person name="Xin L.T."/>
            <person name="Wen Z.J."/>
            <person name="Lan K.C."/>
            <person name="Yu L."/>
            <person name="Zhe W."/>
            <person name="Dan F.D."/>
            <person name="Jun W."/>
            <person name="Rui Z."/>
            <person name="Yong X.J."/>
            <person name="Ting Y."/>
            <person name="Wei X."/>
            <person name="Xu Z.G."/>
            <person name="Xin Z."/>
            <person name="Dong F.G."/>
            <person name="Ni X.M."/>
            <person name="Zheng M.G."/>
            <person name="Chun Y."/>
            <person name="Qian W.X."/>
        </authorList>
    </citation>
    <scope>NUCLEOTIDE SEQUENCE</scope>
    <source>
        <strain evidence="4">VB142</strain>
    </source>
</reference>
<organism evidence="4">
    <name type="scientific">Deinococcus sp. VB142</name>
    <dbReference type="NCBI Taxonomy" id="3112952"/>
    <lineage>
        <taxon>Bacteria</taxon>
        <taxon>Thermotogati</taxon>
        <taxon>Deinococcota</taxon>
        <taxon>Deinococci</taxon>
        <taxon>Deinococcales</taxon>
        <taxon>Deinococcaceae</taxon>
        <taxon>Deinococcus</taxon>
    </lineage>
</organism>
<accession>A0AAU6Q577</accession>
<dbReference type="Pfam" id="PF00023">
    <property type="entry name" value="Ank"/>
    <property type="match status" value="1"/>
</dbReference>
<dbReference type="Gene3D" id="1.25.40.20">
    <property type="entry name" value="Ankyrin repeat-containing domain"/>
    <property type="match status" value="3"/>
</dbReference>
<dbReference type="PANTHER" id="PTHR24198:SF165">
    <property type="entry name" value="ANKYRIN REPEAT-CONTAINING PROTEIN-RELATED"/>
    <property type="match status" value="1"/>
</dbReference>
<dbReference type="EMBL" id="CP149782">
    <property type="protein sequence ID" value="WYF45321.1"/>
    <property type="molecule type" value="Genomic_DNA"/>
</dbReference>
<dbReference type="SMART" id="SM00248">
    <property type="entry name" value="ANK"/>
    <property type="match status" value="5"/>
</dbReference>
<dbReference type="PRINTS" id="PR01415">
    <property type="entry name" value="ANKYRIN"/>
</dbReference>
<dbReference type="PROSITE" id="PS50297">
    <property type="entry name" value="ANK_REP_REGION"/>
    <property type="match status" value="3"/>
</dbReference>
<gene>
    <name evidence="4" type="ORF">WDJ50_04125</name>
</gene>
<dbReference type="SUPFAM" id="SSF48403">
    <property type="entry name" value="Ankyrin repeat"/>
    <property type="match status" value="1"/>
</dbReference>
<dbReference type="InterPro" id="IPR002110">
    <property type="entry name" value="Ankyrin_rpt"/>
</dbReference>
<feature type="repeat" description="ANK" evidence="3">
    <location>
        <begin position="123"/>
        <end position="155"/>
    </location>
</feature>
<evidence type="ECO:0000256" key="1">
    <source>
        <dbReference type="ARBA" id="ARBA00022737"/>
    </source>
</evidence>
<feature type="repeat" description="ANK" evidence="3">
    <location>
        <begin position="88"/>
        <end position="120"/>
    </location>
</feature>
<keyword evidence="1" id="KW-0677">Repeat</keyword>
<evidence type="ECO:0000313" key="4">
    <source>
        <dbReference type="EMBL" id="WYF45321.1"/>
    </source>
</evidence>
<dbReference type="InterPro" id="IPR036770">
    <property type="entry name" value="Ankyrin_rpt-contain_sf"/>
</dbReference>
<dbReference type="RefSeq" id="WP_339096539.1">
    <property type="nucleotide sequence ID" value="NZ_CP149782.1"/>
</dbReference>
<sequence length="216" mass="22713">MSDAVTDLFTAIHASNVEGVRLLIEAEPQLLHSRSPSGLSPVLFAAYYHRPYVLDALLAAGPELDVFEAAATGQPLPDGADLHTPNGDGFTPLHLAALFGRSDTVGVLLERGADLHAVSRNPQAAQPLHSALGGRHWDTARLLLEHGADPNAAQPGGWTPLLLVVREGAAETVAELLARGADPHARTDDGEGAADLARENGHEALLRQFPVLLAPV</sequence>
<feature type="repeat" description="ANK" evidence="3">
    <location>
        <begin position="156"/>
        <end position="188"/>
    </location>
</feature>
<proteinExistence type="predicted"/>
<dbReference type="AlphaFoldDB" id="A0AAU6Q577"/>
<protein>
    <submittedName>
        <fullName evidence="4">Ankyrin repeat domain-containing protein</fullName>
    </submittedName>
</protein>
<keyword evidence="2 3" id="KW-0040">ANK repeat</keyword>
<dbReference type="PANTHER" id="PTHR24198">
    <property type="entry name" value="ANKYRIN REPEAT AND PROTEIN KINASE DOMAIN-CONTAINING PROTEIN"/>
    <property type="match status" value="1"/>
</dbReference>